<reference evidence="5" key="1">
    <citation type="journal article" date="2019" name="Int. J. Syst. Evol. Microbiol.">
        <title>The Global Catalogue of Microorganisms (GCM) 10K type strain sequencing project: providing services to taxonomists for standard genome sequencing and annotation.</title>
        <authorList>
            <consortium name="The Broad Institute Genomics Platform"/>
            <consortium name="The Broad Institute Genome Sequencing Center for Infectious Disease"/>
            <person name="Wu L."/>
            <person name="Ma J."/>
        </authorList>
    </citation>
    <scope>NUCLEOTIDE SEQUENCE [LARGE SCALE GENOMIC DNA]</scope>
    <source>
        <strain evidence="5">JCM 17440</strain>
    </source>
</reference>
<accession>A0ABP8C2R4</accession>
<evidence type="ECO:0000256" key="3">
    <source>
        <dbReference type="SAM" id="SignalP"/>
    </source>
</evidence>
<evidence type="ECO:0000256" key="1">
    <source>
        <dbReference type="SAM" id="MobiDB-lite"/>
    </source>
</evidence>
<keyword evidence="5" id="KW-1185">Reference proteome</keyword>
<organism evidence="4 5">
    <name type="scientific">Actinomadura meridiana</name>
    <dbReference type="NCBI Taxonomy" id="559626"/>
    <lineage>
        <taxon>Bacteria</taxon>
        <taxon>Bacillati</taxon>
        <taxon>Actinomycetota</taxon>
        <taxon>Actinomycetes</taxon>
        <taxon>Streptosporangiales</taxon>
        <taxon>Thermomonosporaceae</taxon>
        <taxon>Actinomadura</taxon>
    </lineage>
</organism>
<gene>
    <name evidence="4" type="ORF">GCM10022254_32850</name>
</gene>
<feature type="compositionally biased region" description="Basic residues" evidence="1">
    <location>
        <begin position="306"/>
        <end position="322"/>
    </location>
</feature>
<feature type="region of interest" description="Disordered" evidence="1">
    <location>
        <begin position="301"/>
        <end position="322"/>
    </location>
</feature>
<evidence type="ECO:0000313" key="4">
    <source>
        <dbReference type="EMBL" id="GAA4232582.1"/>
    </source>
</evidence>
<comment type="caution">
    <text evidence="4">The sequence shown here is derived from an EMBL/GenBank/DDBJ whole genome shotgun (WGS) entry which is preliminary data.</text>
</comment>
<evidence type="ECO:0000313" key="5">
    <source>
        <dbReference type="Proteomes" id="UP001501710"/>
    </source>
</evidence>
<feature type="transmembrane region" description="Helical" evidence="2">
    <location>
        <begin position="275"/>
        <end position="292"/>
    </location>
</feature>
<evidence type="ECO:0000256" key="2">
    <source>
        <dbReference type="SAM" id="Phobius"/>
    </source>
</evidence>
<dbReference type="Proteomes" id="UP001501710">
    <property type="component" value="Unassembled WGS sequence"/>
</dbReference>
<feature type="chain" id="PRO_5045321219" evidence="3">
    <location>
        <begin position="21"/>
        <end position="322"/>
    </location>
</feature>
<dbReference type="RefSeq" id="WP_344897012.1">
    <property type="nucleotide sequence ID" value="NZ_BAABAS010000006.1"/>
</dbReference>
<keyword evidence="2" id="KW-1133">Transmembrane helix</keyword>
<feature type="compositionally biased region" description="Low complexity" evidence="1">
    <location>
        <begin position="179"/>
        <end position="209"/>
    </location>
</feature>
<name>A0ABP8C2R4_9ACTN</name>
<keyword evidence="2" id="KW-0812">Transmembrane</keyword>
<proteinExistence type="predicted"/>
<feature type="region of interest" description="Disordered" evidence="1">
    <location>
        <begin position="127"/>
        <end position="257"/>
    </location>
</feature>
<dbReference type="EMBL" id="BAABAS010000006">
    <property type="protein sequence ID" value="GAA4232582.1"/>
    <property type="molecule type" value="Genomic_DNA"/>
</dbReference>
<keyword evidence="3" id="KW-0732">Signal</keyword>
<feature type="compositionally biased region" description="Polar residues" evidence="1">
    <location>
        <begin position="246"/>
        <end position="257"/>
    </location>
</feature>
<keyword evidence="2" id="KW-0472">Membrane</keyword>
<feature type="signal peptide" evidence="3">
    <location>
        <begin position="1"/>
        <end position="20"/>
    </location>
</feature>
<protein>
    <submittedName>
        <fullName evidence="4">Uncharacterized protein</fullName>
    </submittedName>
</protein>
<sequence length="322" mass="32593">MAIGISAAAVVATGSATAIAGAEDPTLSITVAATDNSVDRGESATILTTAKVNTGKVTKLDLTKVELKAVPDKGKPHVASGCGADAKPCGLLNTDGKLVEVKTVVSLTDTTIEEPVDVTVTITVEGTVEGQPVTDSRPATVKFSPPPDPSPDPSESSETPGGGKNTTGHPSKPAKPTKKTPSSPASGSGGSSKSSGSGGSSSTRPSTGGVLPPVPNSSFDPRNPQVALPPIAPPGAQDPSVAAPSPNMTPQSRLQGNQAPVAQDLTFDRMARTQIAWLAALLVAFSLLLTQLRLGRRRLPAGAAAKKTKGTHRRPRRGSFGK</sequence>